<dbReference type="InterPro" id="IPR002347">
    <property type="entry name" value="SDR_fam"/>
</dbReference>
<keyword evidence="1" id="KW-0560">Oxidoreductase</keyword>
<evidence type="ECO:0000313" key="4">
    <source>
        <dbReference type="Proteomes" id="UP000681967"/>
    </source>
</evidence>
<sequence length="88" mass="9607">MSLMRTITVGLTGAAGIYGGLVLYREYYVAAQYKGDEQLFGKTAIVTGANTGIGKEVAHDFARRGARVIMACRDMKKCEETREKLVAD</sequence>
<dbReference type="Proteomes" id="UP000681967">
    <property type="component" value="Unassembled WGS sequence"/>
</dbReference>
<organism evidence="3 4">
    <name type="scientific">Rotaria magnacalcarata</name>
    <dbReference type="NCBI Taxonomy" id="392030"/>
    <lineage>
        <taxon>Eukaryota</taxon>
        <taxon>Metazoa</taxon>
        <taxon>Spiralia</taxon>
        <taxon>Gnathifera</taxon>
        <taxon>Rotifera</taxon>
        <taxon>Eurotatoria</taxon>
        <taxon>Bdelloidea</taxon>
        <taxon>Philodinida</taxon>
        <taxon>Philodinidae</taxon>
        <taxon>Rotaria</taxon>
    </lineage>
</organism>
<keyword evidence="2" id="KW-0812">Transmembrane</keyword>
<keyword evidence="2" id="KW-0472">Membrane</keyword>
<name>A0A8S3EFI7_9BILA</name>
<gene>
    <name evidence="3" type="ORF">BYL167_LOCUS61252</name>
</gene>
<dbReference type="GO" id="GO:0016491">
    <property type="term" value="F:oxidoreductase activity"/>
    <property type="evidence" value="ECO:0007669"/>
    <property type="project" value="UniProtKB-KW"/>
</dbReference>
<dbReference type="SUPFAM" id="SSF51735">
    <property type="entry name" value="NAD(P)-binding Rossmann-fold domains"/>
    <property type="match status" value="1"/>
</dbReference>
<dbReference type="EMBL" id="CAJOBH010232209">
    <property type="protein sequence ID" value="CAF5075924.1"/>
    <property type="molecule type" value="Genomic_DNA"/>
</dbReference>
<feature type="transmembrane region" description="Helical" evidence="2">
    <location>
        <begin position="6"/>
        <end position="24"/>
    </location>
</feature>
<dbReference type="InterPro" id="IPR036291">
    <property type="entry name" value="NAD(P)-bd_dom_sf"/>
</dbReference>
<evidence type="ECO:0000313" key="3">
    <source>
        <dbReference type="EMBL" id="CAF5075924.1"/>
    </source>
</evidence>
<evidence type="ECO:0000256" key="1">
    <source>
        <dbReference type="ARBA" id="ARBA00023002"/>
    </source>
</evidence>
<comment type="caution">
    <text evidence="3">The sequence shown here is derived from an EMBL/GenBank/DDBJ whole genome shotgun (WGS) entry which is preliminary data.</text>
</comment>
<feature type="non-terminal residue" evidence="3">
    <location>
        <position position="1"/>
    </location>
</feature>
<dbReference type="PANTHER" id="PTHR43157">
    <property type="entry name" value="PHOSPHATIDYLINOSITOL-GLYCAN BIOSYNTHESIS CLASS F PROTEIN-RELATED"/>
    <property type="match status" value="1"/>
</dbReference>
<keyword evidence="2" id="KW-1133">Transmembrane helix</keyword>
<accession>A0A8S3EFI7</accession>
<reference evidence="3" key="1">
    <citation type="submission" date="2021-02" db="EMBL/GenBank/DDBJ databases">
        <authorList>
            <person name="Nowell W R."/>
        </authorList>
    </citation>
    <scope>NUCLEOTIDE SEQUENCE</scope>
</reference>
<evidence type="ECO:0008006" key="5">
    <source>
        <dbReference type="Google" id="ProtNLM"/>
    </source>
</evidence>
<proteinExistence type="predicted"/>
<dbReference type="PANTHER" id="PTHR43157:SF31">
    <property type="entry name" value="PHOSPHATIDYLINOSITOL-GLYCAN BIOSYNTHESIS CLASS F PROTEIN"/>
    <property type="match status" value="1"/>
</dbReference>
<evidence type="ECO:0000256" key="2">
    <source>
        <dbReference type="SAM" id="Phobius"/>
    </source>
</evidence>
<protein>
    <recommendedName>
        <fullName evidence="5">Retinol dehydrogenase 13</fullName>
    </recommendedName>
</protein>
<dbReference type="Pfam" id="PF00106">
    <property type="entry name" value="adh_short"/>
    <property type="match status" value="1"/>
</dbReference>
<dbReference type="AlphaFoldDB" id="A0A8S3EFI7"/>
<dbReference type="Gene3D" id="3.40.50.720">
    <property type="entry name" value="NAD(P)-binding Rossmann-like Domain"/>
    <property type="match status" value="1"/>
</dbReference>